<protein>
    <submittedName>
        <fullName evidence="1">Uncharacterized protein</fullName>
    </submittedName>
</protein>
<proteinExistence type="predicted"/>
<name>A0A1M6NCV2_9FIRM</name>
<organism evidence="1 2">
    <name type="scientific">Anaerocolumna jejuensis DSM 15929</name>
    <dbReference type="NCBI Taxonomy" id="1121322"/>
    <lineage>
        <taxon>Bacteria</taxon>
        <taxon>Bacillati</taxon>
        <taxon>Bacillota</taxon>
        <taxon>Clostridia</taxon>
        <taxon>Lachnospirales</taxon>
        <taxon>Lachnospiraceae</taxon>
        <taxon>Anaerocolumna</taxon>
    </lineage>
</organism>
<dbReference type="AlphaFoldDB" id="A0A1M6NCV2"/>
<dbReference type="OrthoDB" id="1857762at2"/>
<dbReference type="EMBL" id="FRAC01000008">
    <property type="protein sequence ID" value="SHJ93434.1"/>
    <property type="molecule type" value="Genomic_DNA"/>
</dbReference>
<dbReference type="RefSeq" id="WP_073274006.1">
    <property type="nucleotide sequence ID" value="NZ_FRAC01000008.1"/>
</dbReference>
<keyword evidence="2" id="KW-1185">Reference proteome</keyword>
<accession>A0A1M6NCV2</accession>
<sequence>MIRLNILNMEGFFRVVNECAGAVNLLQPDGRKENINKQFGIQNELLQRYRENKNFLGLALDIPFPKDYMNIVFYSIGDC</sequence>
<gene>
    <name evidence="1" type="ORF">SAMN02745136_01254</name>
</gene>
<evidence type="ECO:0000313" key="1">
    <source>
        <dbReference type="EMBL" id="SHJ93434.1"/>
    </source>
</evidence>
<reference evidence="1 2" key="1">
    <citation type="submission" date="2016-11" db="EMBL/GenBank/DDBJ databases">
        <authorList>
            <person name="Jaros S."/>
            <person name="Januszkiewicz K."/>
            <person name="Wedrychowicz H."/>
        </authorList>
    </citation>
    <scope>NUCLEOTIDE SEQUENCE [LARGE SCALE GENOMIC DNA]</scope>
    <source>
        <strain evidence="1 2">DSM 15929</strain>
    </source>
</reference>
<evidence type="ECO:0000313" key="2">
    <source>
        <dbReference type="Proteomes" id="UP000184386"/>
    </source>
</evidence>
<dbReference type="Proteomes" id="UP000184386">
    <property type="component" value="Unassembled WGS sequence"/>
</dbReference>